<gene>
    <name evidence="1" type="ORF">LCGC14_0900980</name>
</gene>
<dbReference type="AlphaFoldDB" id="A0A0F9RFK5"/>
<name>A0A0F9RFK5_9ZZZZ</name>
<dbReference type="EMBL" id="LAZR01002934">
    <property type="protein sequence ID" value="KKN23841.1"/>
    <property type="molecule type" value="Genomic_DNA"/>
</dbReference>
<proteinExistence type="predicted"/>
<accession>A0A0F9RFK5</accession>
<reference evidence="1" key="1">
    <citation type="journal article" date="2015" name="Nature">
        <title>Complex archaea that bridge the gap between prokaryotes and eukaryotes.</title>
        <authorList>
            <person name="Spang A."/>
            <person name="Saw J.H."/>
            <person name="Jorgensen S.L."/>
            <person name="Zaremba-Niedzwiedzka K."/>
            <person name="Martijn J."/>
            <person name="Lind A.E."/>
            <person name="van Eijk R."/>
            <person name="Schleper C."/>
            <person name="Guy L."/>
            <person name="Ettema T.J."/>
        </authorList>
    </citation>
    <scope>NUCLEOTIDE SEQUENCE</scope>
</reference>
<protein>
    <submittedName>
        <fullName evidence="1">Uncharacterized protein</fullName>
    </submittedName>
</protein>
<evidence type="ECO:0000313" key="1">
    <source>
        <dbReference type="EMBL" id="KKN23841.1"/>
    </source>
</evidence>
<organism evidence="1">
    <name type="scientific">marine sediment metagenome</name>
    <dbReference type="NCBI Taxonomy" id="412755"/>
    <lineage>
        <taxon>unclassified sequences</taxon>
        <taxon>metagenomes</taxon>
        <taxon>ecological metagenomes</taxon>
    </lineage>
</organism>
<sequence length="367" mass="39693">MAEQASTDISLNTMSALVGTGSGANVDLRDACNAASINKFSWYRTRPIVLDVNKLCSLPTAPTTNRKLGDFRRYNHTALTPSLFWNPAMLMNYTGTGTFQFIIPCLPERMNLYELSNTDPMYWRTVYYTSSADRTNETNVYGSYTDTTNILSTEDGKGGFDQPPGHTNDELKSPTSSIQLFTDPAFDPLALNRPSDIVYMDTFIVNNGDNRLIRVGTAVSDSYLDITFTQVTAPYHSKTGPYVSGAPSGFTVVIPVVTTNSSSHLGIDQVYTNGDATYDTWWYLVGLSGSTWYRLGTVSAVATITGVGSTTTIQNGALVTAGASSNEHDTGTLASSAQWNTDEVGELNVTVASWAGFTSYALPGYPG</sequence>
<comment type="caution">
    <text evidence="1">The sequence shown here is derived from an EMBL/GenBank/DDBJ whole genome shotgun (WGS) entry which is preliminary data.</text>
</comment>